<gene>
    <name evidence="2" type="ORF">PFISCL1PPCAC_11795</name>
</gene>
<keyword evidence="3" id="KW-1185">Reference proteome</keyword>
<feature type="non-terminal residue" evidence="2">
    <location>
        <position position="1"/>
    </location>
</feature>
<name>A0AAV5VQA8_9BILA</name>
<sequence>KKHLRHTNRKAKESSSSKVCIRRDNTVTMFELIPDDILMEFCRYLNLKDRRSVALTCKRLATAEREAGWRIIGELKLALRATAPFNHRKSVLPCNSSSG</sequence>
<dbReference type="CDD" id="cd09917">
    <property type="entry name" value="F-box_SF"/>
    <property type="match status" value="1"/>
</dbReference>
<accession>A0AAV5VQA8</accession>
<protein>
    <recommendedName>
        <fullName evidence="1">F-box domain-containing protein</fullName>
    </recommendedName>
</protein>
<dbReference type="Proteomes" id="UP001432322">
    <property type="component" value="Unassembled WGS sequence"/>
</dbReference>
<dbReference type="EMBL" id="BTSY01000003">
    <property type="protein sequence ID" value="GMT20498.1"/>
    <property type="molecule type" value="Genomic_DNA"/>
</dbReference>
<proteinExistence type="predicted"/>
<organism evidence="2 3">
    <name type="scientific">Pristionchus fissidentatus</name>
    <dbReference type="NCBI Taxonomy" id="1538716"/>
    <lineage>
        <taxon>Eukaryota</taxon>
        <taxon>Metazoa</taxon>
        <taxon>Ecdysozoa</taxon>
        <taxon>Nematoda</taxon>
        <taxon>Chromadorea</taxon>
        <taxon>Rhabditida</taxon>
        <taxon>Rhabditina</taxon>
        <taxon>Diplogasteromorpha</taxon>
        <taxon>Diplogasteroidea</taxon>
        <taxon>Neodiplogasteridae</taxon>
        <taxon>Pristionchus</taxon>
    </lineage>
</organism>
<dbReference type="Pfam" id="PF12937">
    <property type="entry name" value="F-box-like"/>
    <property type="match status" value="1"/>
</dbReference>
<evidence type="ECO:0000259" key="1">
    <source>
        <dbReference type="Pfam" id="PF12937"/>
    </source>
</evidence>
<feature type="non-terminal residue" evidence="2">
    <location>
        <position position="99"/>
    </location>
</feature>
<evidence type="ECO:0000313" key="3">
    <source>
        <dbReference type="Proteomes" id="UP001432322"/>
    </source>
</evidence>
<comment type="caution">
    <text evidence="2">The sequence shown here is derived from an EMBL/GenBank/DDBJ whole genome shotgun (WGS) entry which is preliminary data.</text>
</comment>
<evidence type="ECO:0000313" key="2">
    <source>
        <dbReference type="EMBL" id="GMT20498.1"/>
    </source>
</evidence>
<feature type="domain" description="F-box" evidence="1">
    <location>
        <begin position="31"/>
        <end position="63"/>
    </location>
</feature>
<dbReference type="InterPro" id="IPR036047">
    <property type="entry name" value="F-box-like_dom_sf"/>
</dbReference>
<dbReference type="SUPFAM" id="SSF81383">
    <property type="entry name" value="F-box domain"/>
    <property type="match status" value="1"/>
</dbReference>
<dbReference type="InterPro" id="IPR001810">
    <property type="entry name" value="F-box_dom"/>
</dbReference>
<reference evidence="2" key="1">
    <citation type="submission" date="2023-10" db="EMBL/GenBank/DDBJ databases">
        <title>Genome assembly of Pristionchus species.</title>
        <authorList>
            <person name="Yoshida K."/>
            <person name="Sommer R.J."/>
        </authorList>
    </citation>
    <scope>NUCLEOTIDE SEQUENCE</scope>
    <source>
        <strain evidence="2">RS5133</strain>
    </source>
</reference>
<dbReference type="AlphaFoldDB" id="A0AAV5VQA8"/>